<feature type="domain" description="G-protein coupled receptors family 1 profile" evidence="13">
    <location>
        <begin position="41"/>
        <end position="290"/>
    </location>
</feature>
<feature type="transmembrane region" description="Helical" evidence="12">
    <location>
        <begin position="140"/>
        <end position="162"/>
    </location>
</feature>
<keyword evidence="4 11" id="KW-0812">Transmembrane</keyword>
<comment type="subcellular location">
    <subcellularLocation>
        <location evidence="1 12">Cell membrane</location>
        <topology evidence="1 12">Multi-pass membrane protein</topology>
    </subcellularLocation>
</comment>
<feature type="transmembrane region" description="Helical" evidence="12">
    <location>
        <begin position="99"/>
        <end position="120"/>
    </location>
</feature>
<keyword evidence="9 11" id="KW-0675">Receptor</keyword>
<dbReference type="SUPFAM" id="SSF81321">
    <property type="entry name" value="Family A G protein-coupled receptor-like"/>
    <property type="match status" value="1"/>
</dbReference>
<keyword evidence="15" id="KW-1185">Reference proteome</keyword>
<evidence type="ECO:0000256" key="5">
    <source>
        <dbReference type="ARBA" id="ARBA00022725"/>
    </source>
</evidence>
<proteinExistence type="inferred from homology"/>
<feature type="transmembrane region" description="Helical" evidence="12">
    <location>
        <begin position="25"/>
        <end position="48"/>
    </location>
</feature>
<dbReference type="InterPro" id="IPR017452">
    <property type="entry name" value="GPCR_Rhodpsn_7TM"/>
</dbReference>
<dbReference type="PROSITE" id="PS00237">
    <property type="entry name" value="G_PROTEIN_RECEP_F1_1"/>
    <property type="match status" value="1"/>
</dbReference>
<protein>
    <recommendedName>
        <fullName evidence="12">Olfactory receptor</fullName>
    </recommendedName>
</protein>
<feature type="transmembrane region" description="Helical" evidence="12">
    <location>
        <begin position="60"/>
        <end position="79"/>
    </location>
</feature>
<evidence type="ECO:0000256" key="6">
    <source>
        <dbReference type="ARBA" id="ARBA00022989"/>
    </source>
</evidence>
<keyword evidence="7 11" id="KW-0297">G-protein coupled receptor</keyword>
<evidence type="ECO:0000256" key="10">
    <source>
        <dbReference type="ARBA" id="ARBA00023224"/>
    </source>
</evidence>
<dbReference type="FunFam" id="1.20.1070.10:FF:000005">
    <property type="entry name" value="Olfactory receptor"/>
    <property type="match status" value="1"/>
</dbReference>
<keyword evidence="10 11" id="KW-0807">Transducer</keyword>
<evidence type="ECO:0000256" key="7">
    <source>
        <dbReference type="ARBA" id="ARBA00023040"/>
    </source>
</evidence>
<dbReference type="AlphaFoldDB" id="A0AAV2ZTM9"/>
<evidence type="ECO:0000256" key="1">
    <source>
        <dbReference type="ARBA" id="ARBA00004651"/>
    </source>
</evidence>
<keyword evidence="2 12" id="KW-1003">Cell membrane</keyword>
<dbReference type="CDD" id="cd13954">
    <property type="entry name" value="7tmA_OR"/>
    <property type="match status" value="1"/>
</dbReference>
<dbReference type="Proteomes" id="UP001181693">
    <property type="component" value="Unassembled WGS sequence"/>
</dbReference>
<dbReference type="PROSITE" id="PS50262">
    <property type="entry name" value="G_PROTEIN_RECEP_F1_2"/>
    <property type="match status" value="1"/>
</dbReference>
<dbReference type="PANTHER" id="PTHR26453">
    <property type="entry name" value="OLFACTORY RECEPTOR"/>
    <property type="match status" value="1"/>
</dbReference>
<feature type="transmembrane region" description="Helical" evidence="12">
    <location>
        <begin position="272"/>
        <end position="292"/>
    </location>
</feature>
<dbReference type="GO" id="GO:0004984">
    <property type="term" value="F:olfactory receptor activity"/>
    <property type="evidence" value="ECO:0007669"/>
    <property type="project" value="InterPro"/>
</dbReference>
<evidence type="ECO:0000256" key="9">
    <source>
        <dbReference type="ARBA" id="ARBA00023170"/>
    </source>
</evidence>
<gene>
    <name evidence="14" type="ORF">GDO54_015762</name>
</gene>
<organism evidence="14 15">
    <name type="scientific">Pyxicephalus adspersus</name>
    <name type="common">African bullfrog</name>
    <dbReference type="NCBI Taxonomy" id="30357"/>
    <lineage>
        <taxon>Eukaryota</taxon>
        <taxon>Metazoa</taxon>
        <taxon>Chordata</taxon>
        <taxon>Craniata</taxon>
        <taxon>Vertebrata</taxon>
        <taxon>Euteleostomi</taxon>
        <taxon>Amphibia</taxon>
        <taxon>Batrachia</taxon>
        <taxon>Anura</taxon>
        <taxon>Neobatrachia</taxon>
        <taxon>Ranoidea</taxon>
        <taxon>Pyxicephalidae</taxon>
        <taxon>Pyxicephalinae</taxon>
        <taxon>Pyxicephalus</taxon>
    </lineage>
</organism>
<evidence type="ECO:0000256" key="3">
    <source>
        <dbReference type="ARBA" id="ARBA00022606"/>
    </source>
</evidence>
<keyword evidence="3 12" id="KW-0716">Sensory transduction</keyword>
<reference evidence="14" key="1">
    <citation type="thesis" date="2020" institute="ProQuest LLC" country="789 East Eisenhower Parkway, Ann Arbor, MI, USA">
        <title>Comparative Genomics and Chromosome Evolution.</title>
        <authorList>
            <person name="Mudd A.B."/>
        </authorList>
    </citation>
    <scope>NUCLEOTIDE SEQUENCE</scope>
    <source>
        <strain evidence="14">1538</strain>
        <tissue evidence="14">Blood</tissue>
    </source>
</reference>
<evidence type="ECO:0000313" key="14">
    <source>
        <dbReference type="EMBL" id="DBA20021.1"/>
    </source>
</evidence>
<evidence type="ECO:0000256" key="8">
    <source>
        <dbReference type="ARBA" id="ARBA00023136"/>
    </source>
</evidence>
<dbReference type="EMBL" id="DYDO01000008">
    <property type="protein sequence ID" value="DBA20021.1"/>
    <property type="molecule type" value="Genomic_DNA"/>
</dbReference>
<dbReference type="GO" id="GO:0005886">
    <property type="term" value="C:plasma membrane"/>
    <property type="evidence" value="ECO:0007669"/>
    <property type="project" value="UniProtKB-SubCell"/>
</dbReference>
<keyword evidence="8 12" id="KW-0472">Membrane</keyword>
<dbReference type="PRINTS" id="PR00245">
    <property type="entry name" value="OLFACTORYR"/>
</dbReference>
<dbReference type="InterPro" id="IPR000725">
    <property type="entry name" value="Olfact_rcpt"/>
</dbReference>
<dbReference type="Pfam" id="PF13853">
    <property type="entry name" value="7tm_4"/>
    <property type="match status" value="1"/>
</dbReference>
<sequence length="338" mass="38098">MSSGNDTYIVGFILLGLSSNPKIQIVLFFIFLIMYMIILNGNIIIIILILTNINLHTPMYFLLSNLSFLDLCYSTSIVPRMLRDFLSENKIISYSQCAAQLYISLSLGVTECILLSIMAYDRFIAICYPLHYTTIMTKVVCIRIAAGTWMCGFLFSILHVTLTFNVNLCGNREINNFVCEVPEILSLSCENNIFVELVVFVAGVIFLMAPVTFILVSYVHIIWSILKITSSSGQRKAFSTCGSHLTVVTIFYGSAMAAYMKPRSLSTPGTDKVISIFYCIVTPMLNPIIYTLRNNDVITAFSISDLVFLDFSKHTKLEENNFSRSCLIRNLPHRILHP</sequence>
<dbReference type="GO" id="GO:0004930">
    <property type="term" value="F:G protein-coupled receptor activity"/>
    <property type="evidence" value="ECO:0007669"/>
    <property type="project" value="UniProtKB-KW"/>
</dbReference>
<accession>A0AAV2ZTM9</accession>
<dbReference type="PRINTS" id="PR00237">
    <property type="entry name" value="GPCRRHODOPSN"/>
</dbReference>
<evidence type="ECO:0000256" key="4">
    <source>
        <dbReference type="ARBA" id="ARBA00022692"/>
    </source>
</evidence>
<dbReference type="Gene3D" id="1.20.1070.10">
    <property type="entry name" value="Rhodopsin 7-helix transmembrane proteins"/>
    <property type="match status" value="1"/>
</dbReference>
<evidence type="ECO:0000256" key="2">
    <source>
        <dbReference type="ARBA" id="ARBA00022475"/>
    </source>
</evidence>
<feature type="transmembrane region" description="Helical" evidence="12">
    <location>
        <begin position="197"/>
        <end position="226"/>
    </location>
</feature>
<keyword evidence="6 12" id="KW-1133">Transmembrane helix</keyword>
<evidence type="ECO:0000313" key="15">
    <source>
        <dbReference type="Proteomes" id="UP001181693"/>
    </source>
</evidence>
<dbReference type="InterPro" id="IPR000276">
    <property type="entry name" value="GPCR_Rhodpsn"/>
</dbReference>
<evidence type="ECO:0000256" key="12">
    <source>
        <dbReference type="RuleBase" id="RU363047"/>
    </source>
</evidence>
<name>A0AAV2ZTM9_PYXAD</name>
<evidence type="ECO:0000256" key="11">
    <source>
        <dbReference type="RuleBase" id="RU000688"/>
    </source>
</evidence>
<evidence type="ECO:0000259" key="13">
    <source>
        <dbReference type="PROSITE" id="PS50262"/>
    </source>
</evidence>
<comment type="similarity">
    <text evidence="11">Belongs to the G-protein coupled receptor 1 family.</text>
</comment>
<feature type="transmembrane region" description="Helical" evidence="12">
    <location>
        <begin position="238"/>
        <end position="260"/>
    </location>
</feature>
<keyword evidence="5 12" id="KW-0552">Olfaction</keyword>
<comment type="caution">
    <text evidence="14">The sequence shown here is derived from an EMBL/GenBank/DDBJ whole genome shotgun (WGS) entry which is preliminary data.</text>
</comment>